<dbReference type="InterPro" id="IPR024408">
    <property type="entry name" value="Muramidase"/>
</dbReference>
<dbReference type="EMBL" id="WWEU01000002">
    <property type="protein sequence ID" value="MYM59177.1"/>
    <property type="molecule type" value="Genomic_DNA"/>
</dbReference>
<evidence type="ECO:0000259" key="1">
    <source>
        <dbReference type="Pfam" id="PF11860"/>
    </source>
</evidence>
<dbReference type="AlphaFoldDB" id="A0A6L8LT13"/>
<name>A0A6L8LT13_9VIBR</name>
<dbReference type="Pfam" id="PF11860">
    <property type="entry name" value="Muramidase"/>
    <property type="match status" value="1"/>
</dbReference>
<sequence length="294" mass="32903">MIPVSIQNSVGNKAYNSPEDVKKIQTMLNSLANKIHLKPLLAIDGQIKGNLELSPTCQAIGLFQTSVLCFKKPDYRVDVNGKTHKQLNCMCTDKVSSLFLPSIEPVLGLSQQDYLLASKALDCDVAAIKAVSEVESNGNGFLRSLRPKILFEAHQFSKHTQRVFDDSYPNLSSKAWNPSLYSGGESEYLRLQQAMELDRDAALMSTSFGRYQIMGFNYQAAGYDNIEAYVRDVFLSEANHLRAFTNFIKSNVTLLDAIQTHNWSQFALHYNGSGFAQNHYDEKLAAAYNKYCAE</sequence>
<organism evidence="2 3">
    <name type="scientific">Vibrio tetraodonis subsp. pristinus</name>
    <dbReference type="NCBI Taxonomy" id="2695891"/>
    <lineage>
        <taxon>Bacteria</taxon>
        <taxon>Pseudomonadati</taxon>
        <taxon>Pseudomonadota</taxon>
        <taxon>Gammaproteobacteria</taxon>
        <taxon>Vibrionales</taxon>
        <taxon>Vibrionaceae</taxon>
        <taxon>Vibrio</taxon>
    </lineage>
</organism>
<accession>A0A6L8LT13</accession>
<comment type="caution">
    <text evidence="2">The sequence shown here is derived from an EMBL/GenBank/DDBJ whole genome shotgun (WGS) entry which is preliminary data.</text>
</comment>
<dbReference type="Proteomes" id="UP000478571">
    <property type="component" value="Unassembled WGS sequence"/>
</dbReference>
<proteinExistence type="predicted"/>
<evidence type="ECO:0000313" key="3">
    <source>
        <dbReference type="Proteomes" id="UP000478571"/>
    </source>
</evidence>
<protein>
    <submittedName>
        <fullName evidence="2">DUF3380 domain-containing protein</fullName>
    </submittedName>
</protein>
<gene>
    <name evidence="2" type="ORF">GTG28_08070</name>
</gene>
<keyword evidence="3" id="KW-1185">Reference proteome</keyword>
<feature type="domain" description="N-acetylmuramidase" evidence="1">
    <location>
        <begin position="124"/>
        <end position="291"/>
    </location>
</feature>
<reference evidence="2 3" key="1">
    <citation type="submission" date="2020-01" db="EMBL/GenBank/DDBJ databases">
        <title>Draft Genome Sequence of Vibrio sp. strain OCN044, Isolated from a Healthy Coral at Palmyra Atoll.</title>
        <authorList>
            <person name="Videau P."/>
            <person name="Loughran R."/>
            <person name="Esquivel A."/>
            <person name="Deadmond M."/>
            <person name="Paddock B.E."/>
            <person name="Saw J.H."/>
            <person name="Ushijima B."/>
        </authorList>
    </citation>
    <scope>NUCLEOTIDE SEQUENCE [LARGE SCALE GENOMIC DNA]</scope>
    <source>
        <strain evidence="2 3">OCN044</strain>
    </source>
</reference>
<dbReference type="RefSeq" id="WP_160928707.1">
    <property type="nucleotide sequence ID" value="NZ_WWEU01000002.1"/>
</dbReference>
<evidence type="ECO:0000313" key="2">
    <source>
        <dbReference type="EMBL" id="MYM59177.1"/>
    </source>
</evidence>